<dbReference type="EMBL" id="WVIE01000036">
    <property type="protein sequence ID" value="NDJ19658.1"/>
    <property type="molecule type" value="Genomic_DNA"/>
</dbReference>
<dbReference type="InterPro" id="IPR003770">
    <property type="entry name" value="MLTG-like"/>
</dbReference>
<dbReference type="Proteomes" id="UP000646053">
    <property type="component" value="Unassembled WGS sequence"/>
</dbReference>
<keyword evidence="2 7" id="KW-0812">Transmembrane</keyword>
<dbReference type="Gene3D" id="3.30.160.60">
    <property type="entry name" value="Classic Zinc Finger"/>
    <property type="match status" value="1"/>
</dbReference>
<keyword evidence="4 7" id="KW-0472">Membrane</keyword>
<evidence type="ECO:0000313" key="10">
    <source>
        <dbReference type="Proteomes" id="UP000646053"/>
    </source>
</evidence>
<evidence type="ECO:0000256" key="7">
    <source>
        <dbReference type="HAMAP-Rule" id="MF_02065"/>
    </source>
</evidence>
<evidence type="ECO:0000256" key="3">
    <source>
        <dbReference type="ARBA" id="ARBA00022989"/>
    </source>
</evidence>
<proteinExistence type="inferred from homology"/>
<sequence length="370" mass="41027">MKLAQRFATLSIFLILVGAALGLSAWRAQAWWSQASAPITPTSAPSESKRVIIQIPQGTTAQGVGRELEAAGLIRSVRAWDLWARWLAWKYPDGGFQAGNYELTTTEPLQSIAEKIWTGQVAQRSFTIPEGWSIKQMAAYFEQQGFFRGDDFRAAVRQLPIDRYPWLPKDAPHLEGYLYPDTYQMTAGDAISPQDVINQMLDRFEQVALPLYNQQQGTTRLSLAQWVTLSSIVEKEAVIPGERPLIAGVFTNRLNQNIPLGSDPTVEYVLGITQTPENPLTLRQVETPSPYNTYINAGLPPTAIASPGVASLKATLNPEATDYLYFVARYDGTHVFSKTLAEHEAAQGSIRDSIDAQTAKDQQKPSDRQN</sequence>
<dbReference type="AlphaFoldDB" id="A0A8J7Z7W4"/>
<feature type="compositionally biased region" description="Basic and acidic residues" evidence="8">
    <location>
        <begin position="361"/>
        <end position="370"/>
    </location>
</feature>
<dbReference type="GO" id="GO:0008932">
    <property type="term" value="F:lytic endotransglycosylase activity"/>
    <property type="evidence" value="ECO:0007669"/>
    <property type="project" value="UniProtKB-UniRule"/>
</dbReference>
<feature type="site" description="Important for catalytic activity" evidence="7">
    <location>
        <position position="236"/>
    </location>
</feature>
<gene>
    <name evidence="7 9" type="primary">mltG</name>
    <name evidence="9" type="ORF">GS601_20605</name>
</gene>
<name>A0A8J7Z7W4_9CYAN</name>
<dbReference type="Gene3D" id="3.30.1490.480">
    <property type="entry name" value="Endolytic murein transglycosylase"/>
    <property type="match status" value="1"/>
</dbReference>
<evidence type="ECO:0000256" key="8">
    <source>
        <dbReference type="SAM" id="MobiDB-lite"/>
    </source>
</evidence>
<dbReference type="GO" id="GO:0071555">
    <property type="term" value="P:cell wall organization"/>
    <property type="evidence" value="ECO:0007669"/>
    <property type="project" value="UniProtKB-KW"/>
</dbReference>
<dbReference type="GO" id="GO:0009252">
    <property type="term" value="P:peptidoglycan biosynthetic process"/>
    <property type="evidence" value="ECO:0007669"/>
    <property type="project" value="UniProtKB-UniRule"/>
</dbReference>
<organism evidence="9 10">
    <name type="scientific">Myxacorys almedinensis A</name>
    <dbReference type="NCBI Taxonomy" id="2690445"/>
    <lineage>
        <taxon>Bacteria</taxon>
        <taxon>Bacillati</taxon>
        <taxon>Cyanobacteriota</taxon>
        <taxon>Cyanophyceae</taxon>
        <taxon>Leptolyngbyales</taxon>
        <taxon>Leptolyngbyaceae</taxon>
        <taxon>Myxacorys</taxon>
        <taxon>Myxacorys almedinensis</taxon>
    </lineage>
</organism>
<evidence type="ECO:0000313" key="9">
    <source>
        <dbReference type="EMBL" id="NDJ19658.1"/>
    </source>
</evidence>
<keyword evidence="6 7" id="KW-0961">Cell wall biogenesis/degradation</keyword>
<dbReference type="PANTHER" id="PTHR30518:SF2">
    <property type="entry name" value="ENDOLYTIC MUREIN TRANSGLYCOSYLASE"/>
    <property type="match status" value="1"/>
</dbReference>
<dbReference type="Pfam" id="PF02618">
    <property type="entry name" value="YceG"/>
    <property type="match status" value="1"/>
</dbReference>
<evidence type="ECO:0000256" key="6">
    <source>
        <dbReference type="ARBA" id="ARBA00023316"/>
    </source>
</evidence>
<feature type="region of interest" description="Disordered" evidence="8">
    <location>
        <begin position="347"/>
        <end position="370"/>
    </location>
</feature>
<protein>
    <recommendedName>
        <fullName evidence="7">Endolytic murein transglycosylase</fullName>
        <ecNumber evidence="7">4.2.2.29</ecNumber>
    </recommendedName>
    <alternativeName>
        <fullName evidence="7">Peptidoglycan lytic transglycosylase</fullName>
    </alternativeName>
    <alternativeName>
        <fullName evidence="7">Peptidoglycan polymerization terminase</fullName>
    </alternativeName>
</protein>
<keyword evidence="3 7" id="KW-1133">Transmembrane helix</keyword>
<dbReference type="PANTHER" id="PTHR30518">
    <property type="entry name" value="ENDOLYTIC MUREIN TRANSGLYCOSYLASE"/>
    <property type="match status" value="1"/>
</dbReference>
<comment type="similarity">
    <text evidence="7">Belongs to the transglycosylase MltG family.</text>
</comment>
<comment type="caution">
    <text evidence="9">The sequence shown here is derived from an EMBL/GenBank/DDBJ whole genome shotgun (WGS) entry which is preliminary data.</text>
</comment>
<keyword evidence="10" id="KW-1185">Reference proteome</keyword>
<evidence type="ECO:0000256" key="1">
    <source>
        <dbReference type="ARBA" id="ARBA00022475"/>
    </source>
</evidence>
<keyword evidence="1 7" id="KW-1003">Cell membrane</keyword>
<accession>A0A8J7Z7W4</accession>
<reference evidence="9" key="1">
    <citation type="submission" date="2019-12" db="EMBL/GenBank/DDBJ databases">
        <title>High-Quality draft genome sequences of three cyanobacteria isolated from the limestone walls of the Old Cathedral of Coimbra.</title>
        <authorList>
            <person name="Tiago I."/>
            <person name="Soares F."/>
            <person name="Portugal A."/>
        </authorList>
    </citation>
    <scope>NUCLEOTIDE SEQUENCE</scope>
    <source>
        <strain evidence="9">A</strain>
    </source>
</reference>
<evidence type="ECO:0000256" key="2">
    <source>
        <dbReference type="ARBA" id="ARBA00022692"/>
    </source>
</evidence>
<dbReference type="CDD" id="cd08010">
    <property type="entry name" value="MltG_like"/>
    <property type="match status" value="1"/>
</dbReference>
<evidence type="ECO:0000256" key="5">
    <source>
        <dbReference type="ARBA" id="ARBA00023239"/>
    </source>
</evidence>
<dbReference type="HAMAP" id="MF_02065">
    <property type="entry name" value="MltG"/>
    <property type="match status" value="1"/>
</dbReference>
<comment type="catalytic activity">
    <reaction evidence="7">
        <text>a peptidoglycan chain = a peptidoglycan chain with N-acetyl-1,6-anhydromuramyl-[peptide] at the reducing end + a peptidoglycan chain with N-acetylglucosamine at the non-reducing end.</text>
        <dbReference type="EC" id="4.2.2.29"/>
    </reaction>
</comment>
<evidence type="ECO:0000256" key="4">
    <source>
        <dbReference type="ARBA" id="ARBA00023136"/>
    </source>
</evidence>
<dbReference type="RefSeq" id="WP_162425186.1">
    <property type="nucleotide sequence ID" value="NZ_WVIE01000036.1"/>
</dbReference>
<dbReference type="EC" id="4.2.2.29" evidence="7"/>
<comment type="function">
    <text evidence="7">Functions as a peptidoglycan terminase that cleaves nascent peptidoglycan strands endolytically to terminate their elongation.</text>
</comment>
<dbReference type="NCBIfam" id="TIGR00247">
    <property type="entry name" value="endolytic transglycosylase MltG"/>
    <property type="match status" value="1"/>
</dbReference>
<dbReference type="GO" id="GO:0005886">
    <property type="term" value="C:plasma membrane"/>
    <property type="evidence" value="ECO:0007669"/>
    <property type="project" value="UniProtKB-UniRule"/>
</dbReference>
<keyword evidence="5 7" id="KW-0456">Lyase</keyword>